<proteinExistence type="predicted"/>
<keyword evidence="1" id="KW-0812">Transmembrane</keyword>
<dbReference type="AlphaFoldDB" id="A0A915ZLG9"/>
<protein>
    <submittedName>
        <fullName evidence="2">Uncharacterized protein</fullName>
    </submittedName>
</protein>
<evidence type="ECO:0000256" key="1">
    <source>
        <dbReference type="SAM" id="Phobius"/>
    </source>
</evidence>
<evidence type="ECO:0000313" key="3">
    <source>
        <dbReference type="Proteomes" id="UP000684084"/>
    </source>
</evidence>
<keyword evidence="1" id="KW-1133">Transmembrane helix</keyword>
<dbReference type="VEuPathDB" id="FungiDB:RhiirFUN_018044"/>
<comment type="caution">
    <text evidence="2">The sequence shown here is derived from an EMBL/GenBank/DDBJ whole genome shotgun (WGS) entry which is preliminary data.</text>
</comment>
<evidence type="ECO:0000313" key="2">
    <source>
        <dbReference type="EMBL" id="CAB5378834.1"/>
    </source>
</evidence>
<keyword evidence="1" id="KW-0472">Membrane</keyword>
<dbReference type="EMBL" id="CAGKOT010000039">
    <property type="protein sequence ID" value="CAB5378834.1"/>
    <property type="molecule type" value="Genomic_DNA"/>
</dbReference>
<organism evidence="2 3">
    <name type="scientific">Rhizophagus irregularis</name>
    <dbReference type="NCBI Taxonomy" id="588596"/>
    <lineage>
        <taxon>Eukaryota</taxon>
        <taxon>Fungi</taxon>
        <taxon>Fungi incertae sedis</taxon>
        <taxon>Mucoromycota</taxon>
        <taxon>Glomeromycotina</taxon>
        <taxon>Glomeromycetes</taxon>
        <taxon>Glomerales</taxon>
        <taxon>Glomeraceae</taxon>
        <taxon>Rhizophagus</taxon>
    </lineage>
</organism>
<dbReference type="OrthoDB" id="2340846at2759"/>
<feature type="transmembrane region" description="Helical" evidence="1">
    <location>
        <begin position="49"/>
        <end position="68"/>
    </location>
</feature>
<reference evidence="2" key="1">
    <citation type="submission" date="2020-05" db="EMBL/GenBank/DDBJ databases">
        <authorList>
            <person name="Rincon C."/>
            <person name="Sanders R I."/>
            <person name="Robbins C."/>
            <person name="Chaturvedi A."/>
        </authorList>
    </citation>
    <scope>NUCLEOTIDE SEQUENCE</scope>
    <source>
        <strain evidence="2">CHB12</strain>
    </source>
</reference>
<dbReference type="Proteomes" id="UP000684084">
    <property type="component" value="Unassembled WGS sequence"/>
</dbReference>
<sequence length="339" mass="39979">MMDGDNEMAEEFPDMMNGYNIFEEEIPNIRIPGIANENGVSRNLINNRWFIPLIIAISAVIIFNNHYFSSENSFEFVDFDEFVIYYEKLKSEFDPFKLTYCNNSGQQNQSVIELKLNKFCETMEITKSSYAKMYSDGVWFFWEIEQCISSILNHISKKSILSFFINNNERKNSFSNNVQESIKSLETFSSSIEKSYEITSIAESVRNSAHKRVIKAKNDELKLILNCNNKSHWKKFRDYIYSMFDKRDGLKCDTQKGDLLEHLDNDLVRIAKILLNFKGNLKIHSDWTNKYSGEIHTMCLFFYYIIIQTIFSRQTFDDPTSGEQNDRQWLNKAFYWPSE</sequence>
<name>A0A915ZLG9_9GLOM</name>
<gene>
    <name evidence="2" type="ORF">CHRIB12_LOCUS16387</name>
</gene>
<accession>A0A915ZLG9</accession>